<keyword evidence="3 4" id="KW-0663">Pyridoxal phosphate</keyword>
<dbReference type="AlphaFoldDB" id="D9SWL1"/>
<dbReference type="PROSITE" id="PS00600">
    <property type="entry name" value="AA_TRANSFER_CLASS_3"/>
    <property type="match status" value="1"/>
</dbReference>
<dbReference type="eggNOG" id="COG0161">
    <property type="taxonomic scope" value="Bacteria"/>
</dbReference>
<dbReference type="STRING" id="573061.Clocel_3622"/>
<sequence length="440" mass="49851">MKGQGKFTWNPLRRADDIDNLKCITSAEGCHIYDEYGKRYLDCQSGLWNVSLGYGNKHIIDAIVNQLNKVTYVNPCEHTNDTVLRLSKKIIDITPEKFNSIFFTCTGSESVELAIKYVRKYQSLIGNYRKNKIAVLSASYHGSYYGSMSASQVENNFKDGYGPFLDGFISFPIPFCRCCKIDELKKECLDGFLIELEKNFEKYKEHLGAIILEPILGSGGVITLHKEYLQLLRELCDKYGVLLIFDEVATGFGRTGKMFAFEHYQVIPDIICLSKCMNSGYLPIGAVLISDKVKEPFIKSESLVFHLSTQNCNPVCCASAEAVIDQLQEENYIEAVEIKGKRLKEKLQERLIDHNLVFDIRGRGLMLSIDLVDSKATNELINKDKLDNIIRLLKNRGLIVGKFHIDNVTAGIDLFPHFIVNEKDMDEIADTISKVLNRFG</sequence>
<dbReference type="PANTHER" id="PTHR43094">
    <property type="entry name" value="AMINOTRANSFERASE"/>
    <property type="match status" value="1"/>
</dbReference>
<comment type="similarity">
    <text evidence="2 4">Belongs to the class-III pyridoxal-phosphate-dependent aminotransferase family.</text>
</comment>
<dbReference type="GO" id="GO:0008483">
    <property type="term" value="F:transaminase activity"/>
    <property type="evidence" value="ECO:0007669"/>
    <property type="project" value="UniProtKB-KW"/>
</dbReference>
<dbReference type="RefSeq" id="WP_010073626.1">
    <property type="nucleotide sequence ID" value="NC_014393.1"/>
</dbReference>
<dbReference type="Gene3D" id="3.90.1150.10">
    <property type="entry name" value="Aspartate Aminotransferase, domain 1"/>
    <property type="match status" value="1"/>
</dbReference>
<dbReference type="InterPro" id="IPR049704">
    <property type="entry name" value="Aminotrans_3_PPA_site"/>
</dbReference>
<dbReference type="InterPro" id="IPR005814">
    <property type="entry name" value="Aminotrans_3"/>
</dbReference>
<proteinExistence type="inferred from homology"/>
<keyword evidence="6" id="KW-1185">Reference proteome</keyword>
<dbReference type="KEGG" id="ccb:Clocel_3622"/>
<dbReference type="PANTHER" id="PTHR43094:SF1">
    <property type="entry name" value="AMINOTRANSFERASE CLASS-III"/>
    <property type="match status" value="1"/>
</dbReference>
<keyword evidence="5" id="KW-0032">Aminotransferase</keyword>
<keyword evidence="5" id="KW-0808">Transferase</keyword>
<dbReference type="InterPro" id="IPR015422">
    <property type="entry name" value="PyrdxlP-dep_Trfase_small"/>
</dbReference>
<dbReference type="FunFam" id="3.40.640.10:FF:000004">
    <property type="entry name" value="Acetylornithine aminotransferase"/>
    <property type="match status" value="1"/>
</dbReference>
<dbReference type="Pfam" id="PF00202">
    <property type="entry name" value="Aminotran_3"/>
    <property type="match status" value="1"/>
</dbReference>
<dbReference type="SUPFAM" id="SSF53383">
    <property type="entry name" value="PLP-dependent transferases"/>
    <property type="match status" value="1"/>
</dbReference>
<comment type="cofactor">
    <cofactor evidence="1">
        <name>pyridoxal 5'-phosphate</name>
        <dbReference type="ChEBI" id="CHEBI:597326"/>
    </cofactor>
</comment>
<evidence type="ECO:0000256" key="4">
    <source>
        <dbReference type="RuleBase" id="RU003560"/>
    </source>
</evidence>
<dbReference type="Gene3D" id="3.40.640.10">
    <property type="entry name" value="Type I PLP-dependent aspartate aminotransferase-like (Major domain)"/>
    <property type="match status" value="1"/>
</dbReference>
<evidence type="ECO:0000313" key="6">
    <source>
        <dbReference type="Proteomes" id="UP000002730"/>
    </source>
</evidence>
<dbReference type="CDD" id="cd00610">
    <property type="entry name" value="OAT_like"/>
    <property type="match status" value="1"/>
</dbReference>
<dbReference type="InterPro" id="IPR015424">
    <property type="entry name" value="PyrdxlP-dep_Trfase"/>
</dbReference>
<dbReference type="InterPro" id="IPR015421">
    <property type="entry name" value="PyrdxlP-dep_Trfase_major"/>
</dbReference>
<dbReference type="Proteomes" id="UP000002730">
    <property type="component" value="Chromosome"/>
</dbReference>
<dbReference type="OrthoDB" id="9801052at2"/>
<evidence type="ECO:0000313" key="5">
    <source>
        <dbReference type="EMBL" id="ADL53293.1"/>
    </source>
</evidence>
<dbReference type="HOGENOM" id="CLU_016922_4_3_9"/>
<reference evidence="5 6" key="1">
    <citation type="submission" date="2010-08" db="EMBL/GenBank/DDBJ databases">
        <title>Complete sequence of Clostridium cellulovorans 743B.</title>
        <authorList>
            <consortium name="US DOE Joint Genome Institute"/>
            <person name="Lucas S."/>
            <person name="Copeland A."/>
            <person name="Lapidus A."/>
            <person name="Cheng J.-F."/>
            <person name="Bruce D."/>
            <person name="Goodwin L."/>
            <person name="Pitluck S."/>
            <person name="Chertkov O."/>
            <person name="Detter J.C."/>
            <person name="Han C."/>
            <person name="Tapia R."/>
            <person name="Land M."/>
            <person name="Hauser L."/>
            <person name="Chang Y.-J."/>
            <person name="Jeffries C."/>
            <person name="Kyrpides N."/>
            <person name="Ivanova N."/>
            <person name="Mikhailova N."/>
            <person name="Hemme C.L."/>
            <person name="Woyke T."/>
        </authorList>
    </citation>
    <scope>NUCLEOTIDE SEQUENCE [LARGE SCALE GENOMIC DNA]</scope>
    <source>
        <strain evidence="6">ATCC 35296 / DSM 3052 / OCM 3 / 743B</strain>
    </source>
</reference>
<evidence type="ECO:0000256" key="1">
    <source>
        <dbReference type="ARBA" id="ARBA00001933"/>
    </source>
</evidence>
<dbReference type="GO" id="GO:0030170">
    <property type="term" value="F:pyridoxal phosphate binding"/>
    <property type="evidence" value="ECO:0007669"/>
    <property type="project" value="InterPro"/>
</dbReference>
<dbReference type="EMBL" id="CP002160">
    <property type="protein sequence ID" value="ADL53293.1"/>
    <property type="molecule type" value="Genomic_DNA"/>
</dbReference>
<gene>
    <name evidence="5" type="ordered locus">Clocel_3622</name>
</gene>
<name>D9SWL1_CLOC7</name>
<protein>
    <submittedName>
        <fullName evidence="5">Aminotransferase class-III</fullName>
    </submittedName>
</protein>
<dbReference type="PIRSF" id="PIRSF000521">
    <property type="entry name" value="Transaminase_4ab_Lys_Orn"/>
    <property type="match status" value="1"/>
</dbReference>
<accession>D9SWL1</accession>
<organism evidence="5 6">
    <name type="scientific">Clostridium cellulovorans (strain ATCC 35296 / DSM 3052 / OCM 3 / 743B)</name>
    <dbReference type="NCBI Taxonomy" id="573061"/>
    <lineage>
        <taxon>Bacteria</taxon>
        <taxon>Bacillati</taxon>
        <taxon>Bacillota</taxon>
        <taxon>Clostridia</taxon>
        <taxon>Eubacteriales</taxon>
        <taxon>Clostridiaceae</taxon>
        <taxon>Clostridium</taxon>
    </lineage>
</organism>
<evidence type="ECO:0000256" key="3">
    <source>
        <dbReference type="ARBA" id="ARBA00022898"/>
    </source>
</evidence>
<evidence type="ECO:0000256" key="2">
    <source>
        <dbReference type="ARBA" id="ARBA00008954"/>
    </source>
</evidence>